<evidence type="ECO:0000256" key="2">
    <source>
        <dbReference type="ARBA" id="ARBA00022803"/>
    </source>
</evidence>
<feature type="non-terminal residue" evidence="3">
    <location>
        <position position="1"/>
    </location>
</feature>
<dbReference type="PROSITE" id="PS50005">
    <property type="entry name" value="TPR"/>
    <property type="match status" value="1"/>
</dbReference>
<reference evidence="3" key="1">
    <citation type="journal article" date="2015" name="Nature">
        <title>Complex archaea that bridge the gap between prokaryotes and eukaryotes.</title>
        <authorList>
            <person name="Spang A."/>
            <person name="Saw J.H."/>
            <person name="Jorgensen S.L."/>
            <person name="Zaremba-Niedzwiedzka K."/>
            <person name="Martijn J."/>
            <person name="Lind A.E."/>
            <person name="van Eijk R."/>
            <person name="Schleper C."/>
            <person name="Guy L."/>
            <person name="Ettema T.J."/>
        </authorList>
    </citation>
    <scope>NUCLEOTIDE SEQUENCE</scope>
</reference>
<sequence length="112" mass="13090">PKHKEALNGLGQTYMNLREFDKAEEYFRKAVKVDGTYSDAYKNLCFALYNMGRFEEAVESCKRALENPVYRSPEKAYYNQQLRNFFALSAKDVAAVQDMVKKYIAKAIRKKR</sequence>
<dbReference type="AlphaFoldDB" id="A0A0F8XS37"/>
<dbReference type="InterPro" id="IPR051685">
    <property type="entry name" value="Ycf3/AcsC/BcsC/TPR_MFPF"/>
</dbReference>
<dbReference type="Pfam" id="PF00515">
    <property type="entry name" value="TPR_1"/>
    <property type="match status" value="2"/>
</dbReference>
<name>A0A0F8XS37_9ZZZZ</name>
<protein>
    <submittedName>
        <fullName evidence="3">Uncharacterized protein</fullName>
    </submittedName>
</protein>
<dbReference type="PANTHER" id="PTHR44943:SF8">
    <property type="entry name" value="TPR REPEAT-CONTAINING PROTEIN MJ0263"/>
    <property type="match status" value="1"/>
</dbReference>
<evidence type="ECO:0000313" key="3">
    <source>
        <dbReference type="EMBL" id="KKK71877.1"/>
    </source>
</evidence>
<dbReference type="PANTHER" id="PTHR44943">
    <property type="entry name" value="CELLULOSE SYNTHASE OPERON PROTEIN C"/>
    <property type="match status" value="1"/>
</dbReference>
<proteinExistence type="predicted"/>
<keyword evidence="1" id="KW-0677">Repeat</keyword>
<organism evidence="3">
    <name type="scientific">marine sediment metagenome</name>
    <dbReference type="NCBI Taxonomy" id="412755"/>
    <lineage>
        <taxon>unclassified sequences</taxon>
        <taxon>metagenomes</taxon>
        <taxon>ecological metagenomes</taxon>
    </lineage>
</organism>
<dbReference type="PROSITE" id="PS50293">
    <property type="entry name" value="TPR_REGION"/>
    <property type="match status" value="1"/>
</dbReference>
<accession>A0A0F8XS37</accession>
<dbReference type="Gene3D" id="1.25.40.10">
    <property type="entry name" value="Tetratricopeptide repeat domain"/>
    <property type="match status" value="1"/>
</dbReference>
<dbReference type="SUPFAM" id="SSF48452">
    <property type="entry name" value="TPR-like"/>
    <property type="match status" value="1"/>
</dbReference>
<dbReference type="InterPro" id="IPR011990">
    <property type="entry name" value="TPR-like_helical_dom_sf"/>
</dbReference>
<dbReference type="SMART" id="SM00028">
    <property type="entry name" value="TPR"/>
    <property type="match status" value="2"/>
</dbReference>
<dbReference type="InterPro" id="IPR019734">
    <property type="entry name" value="TPR_rpt"/>
</dbReference>
<dbReference type="EMBL" id="LAZR01057534">
    <property type="protein sequence ID" value="KKK71877.1"/>
    <property type="molecule type" value="Genomic_DNA"/>
</dbReference>
<gene>
    <name evidence="3" type="ORF">LCGC14_2909540</name>
</gene>
<evidence type="ECO:0000256" key="1">
    <source>
        <dbReference type="ARBA" id="ARBA00022737"/>
    </source>
</evidence>
<keyword evidence="2" id="KW-0802">TPR repeat</keyword>
<comment type="caution">
    <text evidence="3">The sequence shown here is derived from an EMBL/GenBank/DDBJ whole genome shotgun (WGS) entry which is preliminary data.</text>
</comment>